<evidence type="ECO:0000256" key="1">
    <source>
        <dbReference type="SAM" id="SignalP"/>
    </source>
</evidence>
<organism evidence="2">
    <name type="scientific">Rhizophora mucronata</name>
    <name type="common">Asiatic mangrove</name>
    <dbReference type="NCBI Taxonomy" id="61149"/>
    <lineage>
        <taxon>Eukaryota</taxon>
        <taxon>Viridiplantae</taxon>
        <taxon>Streptophyta</taxon>
        <taxon>Embryophyta</taxon>
        <taxon>Tracheophyta</taxon>
        <taxon>Spermatophyta</taxon>
        <taxon>Magnoliopsida</taxon>
        <taxon>eudicotyledons</taxon>
        <taxon>Gunneridae</taxon>
        <taxon>Pentapetalae</taxon>
        <taxon>rosids</taxon>
        <taxon>fabids</taxon>
        <taxon>Malpighiales</taxon>
        <taxon>Rhizophoraceae</taxon>
        <taxon>Rhizophora</taxon>
    </lineage>
</organism>
<proteinExistence type="predicted"/>
<dbReference type="EMBL" id="GGEC01048575">
    <property type="protein sequence ID" value="MBX29059.1"/>
    <property type="molecule type" value="Transcribed_RNA"/>
</dbReference>
<reference evidence="2" key="1">
    <citation type="submission" date="2018-02" db="EMBL/GenBank/DDBJ databases">
        <title>Rhizophora mucronata_Transcriptome.</title>
        <authorList>
            <person name="Meera S.P."/>
            <person name="Sreeshan A."/>
            <person name="Augustine A."/>
        </authorList>
    </citation>
    <scope>NUCLEOTIDE SEQUENCE</scope>
    <source>
        <tissue evidence="2">Leaf</tissue>
    </source>
</reference>
<evidence type="ECO:0000313" key="2">
    <source>
        <dbReference type="EMBL" id="MBX29059.1"/>
    </source>
</evidence>
<sequence>MMSLIILFKLQLFFPLKINIKEENTFRFLLDNANPQKTSPQRGRERWLSKGLCLSEQFFYCPFCPP</sequence>
<feature type="chain" id="PRO_5015085104" evidence="1">
    <location>
        <begin position="16"/>
        <end position="66"/>
    </location>
</feature>
<accession>A0A2P2MFM7</accession>
<dbReference type="EMBL" id="GGEC01048579">
    <property type="protein sequence ID" value="MBX29063.1"/>
    <property type="molecule type" value="Transcribed_RNA"/>
</dbReference>
<keyword evidence="1" id="KW-0732">Signal</keyword>
<name>A0A2P2MFM7_RHIMU</name>
<dbReference type="AlphaFoldDB" id="A0A2P2MFM7"/>
<protein>
    <submittedName>
        <fullName evidence="2">Uncharacterized protein MANES_07G058100</fullName>
    </submittedName>
</protein>
<feature type="signal peptide" evidence="1">
    <location>
        <begin position="1"/>
        <end position="15"/>
    </location>
</feature>